<protein>
    <submittedName>
        <fullName evidence="1">Uncharacterized protein</fullName>
    </submittedName>
</protein>
<evidence type="ECO:0000313" key="1">
    <source>
        <dbReference type="EMBL" id="GHG50188.1"/>
    </source>
</evidence>
<keyword evidence="2" id="KW-1185">Reference proteome</keyword>
<proteinExistence type="predicted"/>
<dbReference type="Proteomes" id="UP000649955">
    <property type="component" value="Unassembled WGS sequence"/>
</dbReference>
<reference evidence="2" key="1">
    <citation type="journal article" date="2019" name="Int. J. Syst. Evol. Microbiol.">
        <title>The Global Catalogue of Microorganisms (GCM) 10K type strain sequencing project: providing services to taxonomists for standard genome sequencing and annotation.</title>
        <authorList>
            <consortium name="The Broad Institute Genomics Platform"/>
            <consortium name="The Broad Institute Genome Sequencing Center for Infectious Disease"/>
            <person name="Wu L."/>
            <person name="Ma J."/>
        </authorList>
    </citation>
    <scope>NUCLEOTIDE SEQUENCE [LARGE SCALE GENOMIC DNA]</scope>
    <source>
        <strain evidence="2">CGMCC 4.7680</strain>
    </source>
</reference>
<name>A0ABQ3KSM9_9PSEU</name>
<organism evidence="1 2">
    <name type="scientific">Amycolatopsis bullii</name>
    <dbReference type="NCBI Taxonomy" id="941987"/>
    <lineage>
        <taxon>Bacteria</taxon>
        <taxon>Bacillati</taxon>
        <taxon>Actinomycetota</taxon>
        <taxon>Actinomycetes</taxon>
        <taxon>Pseudonocardiales</taxon>
        <taxon>Pseudonocardiaceae</taxon>
        <taxon>Amycolatopsis</taxon>
    </lineage>
</organism>
<sequence length="68" mass="7268">MTDTDGPVNDETVATPHRLLSAVERARILDGAAEAVAKPLRRFFGGHLSYAPGAGAFRWQFANEGGAR</sequence>
<dbReference type="EMBL" id="BNAW01000084">
    <property type="protein sequence ID" value="GHG50188.1"/>
    <property type="molecule type" value="Genomic_DNA"/>
</dbReference>
<gene>
    <name evidence="1" type="ORF">GCM10017567_86250</name>
</gene>
<accession>A0ABQ3KSM9</accession>
<comment type="caution">
    <text evidence="1">The sequence shown here is derived from an EMBL/GenBank/DDBJ whole genome shotgun (WGS) entry which is preliminary data.</text>
</comment>
<evidence type="ECO:0000313" key="2">
    <source>
        <dbReference type="Proteomes" id="UP000649955"/>
    </source>
</evidence>